<dbReference type="InterPro" id="IPR005471">
    <property type="entry name" value="Tscrpt_reg_IclR_N"/>
</dbReference>
<dbReference type="OrthoDB" id="5401369at2"/>
<feature type="domain" description="HTH iclR-type" evidence="4">
    <location>
        <begin position="16"/>
        <end position="78"/>
    </location>
</feature>
<evidence type="ECO:0000313" key="7">
    <source>
        <dbReference type="Proteomes" id="UP000234328"/>
    </source>
</evidence>
<keyword evidence="2" id="KW-0238">DNA-binding</keyword>
<dbReference type="PROSITE" id="PS51077">
    <property type="entry name" value="HTH_ICLR"/>
    <property type="match status" value="1"/>
</dbReference>
<dbReference type="GO" id="GO:0003700">
    <property type="term" value="F:DNA-binding transcription factor activity"/>
    <property type="evidence" value="ECO:0007669"/>
    <property type="project" value="TreeGrafter"/>
</dbReference>
<dbReference type="AlphaFoldDB" id="A0A2N4UG73"/>
<gene>
    <name evidence="6" type="ORF">CR155_11205</name>
</gene>
<dbReference type="Gene3D" id="3.30.450.40">
    <property type="match status" value="1"/>
</dbReference>
<evidence type="ECO:0000259" key="5">
    <source>
        <dbReference type="PROSITE" id="PS51078"/>
    </source>
</evidence>
<dbReference type="PROSITE" id="PS51078">
    <property type="entry name" value="ICLR_ED"/>
    <property type="match status" value="1"/>
</dbReference>
<proteinExistence type="predicted"/>
<dbReference type="SUPFAM" id="SSF46785">
    <property type="entry name" value="Winged helix' DNA-binding domain"/>
    <property type="match status" value="1"/>
</dbReference>
<dbReference type="PANTHER" id="PTHR30136:SF33">
    <property type="entry name" value="TRANSCRIPTIONAL REGULATORY PROTEIN"/>
    <property type="match status" value="1"/>
</dbReference>
<reference evidence="6 7" key="1">
    <citation type="submission" date="2017-10" db="EMBL/GenBank/DDBJ databases">
        <title>Two draft genome sequences of Pusillimonas sp. strains isolated from a nitrate- and radionuclide-contaminated groundwater in Russia.</title>
        <authorList>
            <person name="Grouzdev D.S."/>
            <person name="Tourova T.P."/>
            <person name="Goeva M.A."/>
            <person name="Babich T.L."/>
            <person name="Sokolova D.S."/>
            <person name="Abdullin R."/>
            <person name="Poltaraus A.B."/>
            <person name="Toshchakov S.V."/>
            <person name="Nazina T.N."/>
        </authorList>
    </citation>
    <scope>NUCLEOTIDE SEQUENCE [LARGE SCALE GENOMIC DNA]</scope>
    <source>
        <strain evidence="6 7">JR1/69-2-13</strain>
    </source>
</reference>
<accession>A0A2N4UG73</accession>
<sequence>MLTTSSPKSSSSRGVVVPFARALELLAAFTPDKKWLGNSDLAMRTKLPASTVTRIVQTLVTLGYLRHDAKNRKYRLAPSALTLGYGATANSEVQQVAYVCMQSFAERHKVHVSLSSRERLDMIVLENYRSVESTLTFNLHVGVRLSIASSPVGWALLAGLPELERYYLLENIERRMPLDWPRLRRRALEGLAQVSQMGFCTSLGEWDSEIGIVAAPMLVKDYAPLVLTCIGSSQTMTRSRVEREIGPQLVAMAASIRQKVSQ</sequence>
<dbReference type="SUPFAM" id="SSF55781">
    <property type="entry name" value="GAF domain-like"/>
    <property type="match status" value="1"/>
</dbReference>
<dbReference type="InterPro" id="IPR036388">
    <property type="entry name" value="WH-like_DNA-bd_sf"/>
</dbReference>
<dbReference type="Proteomes" id="UP000234328">
    <property type="component" value="Unassembled WGS sequence"/>
</dbReference>
<dbReference type="InterPro" id="IPR014757">
    <property type="entry name" value="Tscrpt_reg_IclR_C"/>
</dbReference>
<evidence type="ECO:0000256" key="3">
    <source>
        <dbReference type="ARBA" id="ARBA00023163"/>
    </source>
</evidence>
<dbReference type="Pfam" id="PF01614">
    <property type="entry name" value="IclR_C"/>
    <property type="match status" value="1"/>
</dbReference>
<comment type="caution">
    <text evidence="6">The sequence shown here is derived from an EMBL/GenBank/DDBJ whole genome shotgun (WGS) entry which is preliminary data.</text>
</comment>
<dbReference type="SMART" id="SM00346">
    <property type="entry name" value="HTH_ICLR"/>
    <property type="match status" value="1"/>
</dbReference>
<keyword evidence="1" id="KW-0805">Transcription regulation</keyword>
<dbReference type="EMBL" id="PDNV01000006">
    <property type="protein sequence ID" value="PLC53985.1"/>
    <property type="molecule type" value="Genomic_DNA"/>
</dbReference>
<dbReference type="Pfam" id="PF09339">
    <property type="entry name" value="HTH_IclR"/>
    <property type="match status" value="1"/>
</dbReference>
<evidence type="ECO:0000313" key="6">
    <source>
        <dbReference type="EMBL" id="PLC53985.1"/>
    </source>
</evidence>
<evidence type="ECO:0000259" key="4">
    <source>
        <dbReference type="PROSITE" id="PS51077"/>
    </source>
</evidence>
<protein>
    <submittedName>
        <fullName evidence="6">IclR family transcriptional regulator</fullName>
    </submittedName>
</protein>
<feature type="domain" description="IclR-ED" evidence="5">
    <location>
        <begin position="79"/>
        <end position="262"/>
    </location>
</feature>
<name>A0A2N4UG73_9BURK</name>
<dbReference type="RefSeq" id="WP_102070102.1">
    <property type="nucleotide sequence ID" value="NZ_PDNV01000006.1"/>
</dbReference>
<organism evidence="6 7">
    <name type="scientific">Pollutimonas nitritireducens</name>
    <dbReference type="NCBI Taxonomy" id="2045209"/>
    <lineage>
        <taxon>Bacteria</taxon>
        <taxon>Pseudomonadati</taxon>
        <taxon>Pseudomonadota</taxon>
        <taxon>Betaproteobacteria</taxon>
        <taxon>Burkholderiales</taxon>
        <taxon>Alcaligenaceae</taxon>
        <taxon>Pollutimonas</taxon>
    </lineage>
</organism>
<keyword evidence="3" id="KW-0804">Transcription</keyword>
<keyword evidence="7" id="KW-1185">Reference proteome</keyword>
<evidence type="ECO:0000256" key="1">
    <source>
        <dbReference type="ARBA" id="ARBA00023015"/>
    </source>
</evidence>
<dbReference type="Gene3D" id="1.10.10.10">
    <property type="entry name" value="Winged helix-like DNA-binding domain superfamily/Winged helix DNA-binding domain"/>
    <property type="match status" value="1"/>
</dbReference>
<evidence type="ECO:0000256" key="2">
    <source>
        <dbReference type="ARBA" id="ARBA00023125"/>
    </source>
</evidence>
<dbReference type="GO" id="GO:0003677">
    <property type="term" value="F:DNA binding"/>
    <property type="evidence" value="ECO:0007669"/>
    <property type="project" value="UniProtKB-KW"/>
</dbReference>
<dbReference type="InterPro" id="IPR029016">
    <property type="entry name" value="GAF-like_dom_sf"/>
</dbReference>
<dbReference type="GO" id="GO:0045892">
    <property type="term" value="P:negative regulation of DNA-templated transcription"/>
    <property type="evidence" value="ECO:0007669"/>
    <property type="project" value="TreeGrafter"/>
</dbReference>
<dbReference type="InterPro" id="IPR036390">
    <property type="entry name" value="WH_DNA-bd_sf"/>
</dbReference>
<dbReference type="InterPro" id="IPR050707">
    <property type="entry name" value="HTH_MetabolicPath_Reg"/>
</dbReference>
<dbReference type="PANTHER" id="PTHR30136">
    <property type="entry name" value="HELIX-TURN-HELIX TRANSCRIPTIONAL REGULATOR, ICLR FAMILY"/>
    <property type="match status" value="1"/>
</dbReference>